<dbReference type="GO" id="GO:0051213">
    <property type="term" value="F:dioxygenase activity"/>
    <property type="evidence" value="ECO:0007669"/>
    <property type="project" value="UniProtKB-KW"/>
</dbReference>
<evidence type="ECO:0000259" key="1">
    <source>
        <dbReference type="Pfam" id="PF03171"/>
    </source>
</evidence>
<dbReference type="Gramene" id="OIT08849">
    <property type="protein sequence ID" value="OIT08849"/>
    <property type="gene ID" value="A4A49_55448"/>
</dbReference>
<dbReference type="Gene3D" id="2.60.120.330">
    <property type="entry name" value="B-lactam Antibiotic, Isopenicillin N Synthase, Chain"/>
    <property type="match status" value="1"/>
</dbReference>
<reference evidence="2" key="1">
    <citation type="submission" date="2016-11" db="EMBL/GenBank/DDBJ databases">
        <title>The genome of Nicotiana attenuata.</title>
        <authorList>
            <person name="Xu S."/>
            <person name="Brockmoeller T."/>
            <person name="Gaquerel E."/>
            <person name="Navarro A."/>
            <person name="Kuhl H."/>
            <person name="Gase K."/>
            <person name="Ling Z."/>
            <person name="Zhou W."/>
            <person name="Kreitzer C."/>
            <person name="Stanke M."/>
            <person name="Tang H."/>
            <person name="Lyons E."/>
            <person name="Pandey P."/>
            <person name="Pandey S.P."/>
            <person name="Timmermann B."/>
            <person name="Baldwin I.T."/>
        </authorList>
    </citation>
    <scope>NUCLEOTIDE SEQUENCE [LARGE SCALE GENOMIC DNA]</scope>
    <source>
        <strain evidence="2">UT</strain>
    </source>
</reference>
<organism evidence="2 3">
    <name type="scientific">Nicotiana attenuata</name>
    <name type="common">Coyote tobacco</name>
    <dbReference type="NCBI Taxonomy" id="49451"/>
    <lineage>
        <taxon>Eukaryota</taxon>
        <taxon>Viridiplantae</taxon>
        <taxon>Streptophyta</taxon>
        <taxon>Embryophyta</taxon>
        <taxon>Tracheophyta</taxon>
        <taxon>Spermatophyta</taxon>
        <taxon>Magnoliopsida</taxon>
        <taxon>eudicotyledons</taxon>
        <taxon>Gunneridae</taxon>
        <taxon>Pentapetalae</taxon>
        <taxon>asterids</taxon>
        <taxon>lamiids</taxon>
        <taxon>Solanales</taxon>
        <taxon>Solanaceae</taxon>
        <taxon>Nicotianoideae</taxon>
        <taxon>Nicotianeae</taxon>
        <taxon>Nicotiana</taxon>
    </lineage>
</organism>
<keyword evidence="2" id="KW-0223">Dioxygenase</keyword>
<protein>
    <submittedName>
        <fullName evidence="2">2-oxoglutarate-dependent dioxygenase dao</fullName>
    </submittedName>
</protein>
<dbReference type="PANTHER" id="PTHR47990">
    <property type="entry name" value="2-OXOGLUTARATE (2OG) AND FE(II)-DEPENDENT OXYGENASE SUPERFAMILY PROTEIN-RELATED"/>
    <property type="match status" value="1"/>
</dbReference>
<dbReference type="Proteomes" id="UP000187609">
    <property type="component" value="Unassembled WGS sequence"/>
</dbReference>
<keyword evidence="2" id="KW-0560">Oxidoreductase</keyword>
<keyword evidence="3" id="KW-1185">Reference proteome</keyword>
<name>A0A1J6JPP0_NICAT</name>
<proteinExistence type="predicted"/>
<dbReference type="SMR" id="A0A1J6JPP0"/>
<dbReference type="EMBL" id="MJEQ01031406">
    <property type="protein sequence ID" value="OIT08849.1"/>
    <property type="molecule type" value="Genomic_DNA"/>
</dbReference>
<dbReference type="SUPFAM" id="SSF51197">
    <property type="entry name" value="Clavaminate synthase-like"/>
    <property type="match status" value="1"/>
</dbReference>
<evidence type="ECO:0000313" key="3">
    <source>
        <dbReference type="Proteomes" id="UP000187609"/>
    </source>
</evidence>
<dbReference type="Pfam" id="PF03171">
    <property type="entry name" value="2OG-FeII_Oxy"/>
    <property type="match status" value="1"/>
</dbReference>
<evidence type="ECO:0000313" key="2">
    <source>
        <dbReference type="EMBL" id="OIT08849.1"/>
    </source>
</evidence>
<accession>A0A1J6JPP0</accession>
<sequence length="116" mass="13125">MKYAAAIHELFMDMAHKISEGLGLKNVSFEGWPRQFRFNKYNFTPETIGSTGVPSHIDTYFLTILQDDENVSGLEVMNKSGQFVVVESWPNSLVVNVGDVTKLLPMMINYNPPLKQ</sequence>
<dbReference type="AlphaFoldDB" id="A0A1J6JPP0"/>
<gene>
    <name evidence="2" type="primary">DAO_0</name>
    <name evidence="2" type="ORF">A4A49_55448</name>
</gene>
<dbReference type="InterPro" id="IPR027443">
    <property type="entry name" value="IPNS-like_sf"/>
</dbReference>
<comment type="caution">
    <text evidence="2">The sequence shown here is derived from an EMBL/GenBank/DDBJ whole genome shotgun (WGS) entry which is preliminary data.</text>
</comment>
<dbReference type="InterPro" id="IPR044861">
    <property type="entry name" value="IPNS-like_FE2OG_OXY"/>
</dbReference>
<feature type="domain" description="Isopenicillin N synthase-like Fe(2+) 2OG dioxygenase" evidence="1">
    <location>
        <begin position="36"/>
        <end position="105"/>
    </location>
</feature>
<dbReference type="InterPro" id="IPR050231">
    <property type="entry name" value="Iron_ascorbate_oxido_reductase"/>
</dbReference>